<dbReference type="Gene3D" id="3.30.70.20">
    <property type="match status" value="1"/>
</dbReference>
<protein>
    <submittedName>
        <fullName evidence="6">Flavodoxin</fullName>
    </submittedName>
</protein>
<dbReference type="PROSITE" id="PS51379">
    <property type="entry name" value="4FE4S_FER_2"/>
    <property type="match status" value="2"/>
</dbReference>
<reference evidence="7" key="1">
    <citation type="submission" date="2012-02" db="EMBL/GenBank/DDBJ databases">
        <title>Complete sequence of Desulfitobacterium dichloroeliminans LMG P-21439.</title>
        <authorList>
            <person name="Lucas S."/>
            <person name="Han J."/>
            <person name="Lapidus A."/>
            <person name="Cheng J.-F."/>
            <person name="Goodwin L."/>
            <person name="Pitluck S."/>
            <person name="Peters L."/>
            <person name="Ovchinnikova G."/>
            <person name="Teshima H."/>
            <person name="Detter J.C."/>
            <person name="Han C."/>
            <person name="Tapia R."/>
            <person name="Land M."/>
            <person name="Hauser L."/>
            <person name="Kyrpides N."/>
            <person name="Ivanova N."/>
            <person name="Pagani I."/>
            <person name="Kruse T."/>
            <person name="de Vos W.M."/>
            <person name="Boon N."/>
            <person name="Smidt H."/>
            <person name="Woyke T."/>
        </authorList>
    </citation>
    <scope>NUCLEOTIDE SEQUENCE [LARGE SCALE GENOMIC DNA]</scope>
    <source>
        <strain evidence="7">LMG P-21439 / DCA1</strain>
    </source>
</reference>
<dbReference type="GO" id="GO:0010181">
    <property type="term" value="F:FMN binding"/>
    <property type="evidence" value="ECO:0007669"/>
    <property type="project" value="InterPro"/>
</dbReference>
<evidence type="ECO:0000256" key="1">
    <source>
        <dbReference type="ARBA" id="ARBA00022723"/>
    </source>
</evidence>
<sequence length="271" mass="30054">MKKRITAMFFSGTGTTRKIVRGIAEELAKLDGEISLNEKDFTFPEARKQAVSYTKDDLVIVGVPVIAGRVPNVLLKYLNTVTGQGALGISVVVYGNRNYDDALIELKDIMEANDFVVISAGAFVGEHSFSKELAQGRPDDKDMAVVSEFARQIYSKMNAELSFVDLQVKGMKPYRPYYVAKDKEGNPFDFRKITPQTSSSCIDCKLCAQLCPMGSIDLEDVSRITGPCIKCCACVKKCPVEAKYFDDAGYLNHKHELEAACTLRREPELFS</sequence>
<gene>
    <name evidence="6" type="ordered locus">Desdi_3346</name>
</gene>
<dbReference type="InterPro" id="IPR008254">
    <property type="entry name" value="Flavodoxin/NO_synth"/>
</dbReference>
<dbReference type="eggNOG" id="COG0437">
    <property type="taxonomic scope" value="Bacteria"/>
</dbReference>
<feature type="domain" description="4Fe-4S ferredoxin-type" evidence="5">
    <location>
        <begin position="228"/>
        <end position="248"/>
    </location>
</feature>
<evidence type="ECO:0000256" key="3">
    <source>
        <dbReference type="ARBA" id="ARBA00023014"/>
    </source>
</evidence>
<dbReference type="InterPro" id="IPR017896">
    <property type="entry name" value="4Fe4S_Fe-S-bd"/>
</dbReference>
<evidence type="ECO:0000313" key="7">
    <source>
        <dbReference type="Proteomes" id="UP000010797"/>
    </source>
</evidence>
<dbReference type="RefSeq" id="WP_015263697.1">
    <property type="nucleotide sequence ID" value="NC_019903.1"/>
</dbReference>
<dbReference type="HOGENOM" id="CLU_069541_0_0_9"/>
<evidence type="ECO:0000259" key="5">
    <source>
        <dbReference type="PROSITE" id="PS51379"/>
    </source>
</evidence>
<dbReference type="InterPro" id="IPR047964">
    <property type="entry name" value="EFR1-like"/>
</dbReference>
<feature type="domain" description="4Fe-4S ferredoxin-type" evidence="5">
    <location>
        <begin position="191"/>
        <end position="221"/>
    </location>
</feature>
<dbReference type="eggNOG" id="COG0716">
    <property type="taxonomic scope" value="Bacteria"/>
</dbReference>
<dbReference type="PROSITE" id="PS00198">
    <property type="entry name" value="4FE4S_FER_1"/>
    <property type="match status" value="1"/>
</dbReference>
<accession>L0FCR1</accession>
<dbReference type="EMBL" id="CP003344">
    <property type="protein sequence ID" value="AGA70738.1"/>
    <property type="molecule type" value="Genomic_DNA"/>
</dbReference>
<dbReference type="AlphaFoldDB" id="L0FCR1"/>
<feature type="domain" description="Flavodoxin-like" evidence="4">
    <location>
        <begin position="5"/>
        <end position="154"/>
    </location>
</feature>
<keyword evidence="2" id="KW-0408">Iron</keyword>
<dbReference type="KEGG" id="ddl:Desdi_3346"/>
<dbReference type="GO" id="GO:0051536">
    <property type="term" value="F:iron-sulfur cluster binding"/>
    <property type="evidence" value="ECO:0007669"/>
    <property type="project" value="UniProtKB-KW"/>
</dbReference>
<evidence type="ECO:0000313" key="6">
    <source>
        <dbReference type="EMBL" id="AGA70738.1"/>
    </source>
</evidence>
<evidence type="ECO:0000259" key="4">
    <source>
        <dbReference type="PROSITE" id="PS50902"/>
    </source>
</evidence>
<dbReference type="SUPFAM" id="SSF54862">
    <property type="entry name" value="4Fe-4S ferredoxins"/>
    <property type="match status" value="1"/>
</dbReference>
<dbReference type="NCBIfam" id="NF038196">
    <property type="entry name" value="ferrodoxin_EFR1"/>
    <property type="match status" value="1"/>
</dbReference>
<dbReference type="Gene3D" id="3.40.50.360">
    <property type="match status" value="1"/>
</dbReference>
<evidence type="ECO:0000256" key="2">
    <source>
        <dbReference type="ARBA" id="ARBA00023004"/>
    </source>
</evidence>
<dbReference type="OrthoDB" id="9813995at2"/>
<dbReference type="SUPFAM" id="SSF52218">
    <property type="entry name" value="Flavoproteins"/>
    <property type="match status" value="1"/>
</dbReference>
<proteinExistence type="predicted"/>
<dbReference type="GO" id="GO:0016651">
    <property type="term" value="F:oxidoreductase activity, acting on NAD(P)H"/>
    <property type="evidence" value="ECO:0007669"/>
    <property type="project" value="UniProtKB-ARBA"/>
</dbReference>
<dbReference type="PROSITE" id="PS50902">
    <property type="entry name" value="FLAVODOXIN_LIKE"/>
    <property type="match status" value="1"/>
</dbReference>
<dbReference type="InterPro" id="IPR029039">
    <property type="entry name" value="Flavoprotein-like_sf"/>
</dbReference>
<organism evidence="6 7">
    <name type="scientific">Desulfitobacterium dichloroeliminans (strain LMG P-21439 / DCA1)</name>
    <dbReference type="NCBI Taxonomy" id="871963"/>
    <lineage>
        <taxon>Bacteria</taxon>
        <taxon>Bacillati</taxon>
        <taxon>Bacillota</taxon>
        <taxon>Clostridia</taxon>
        <taxon>Eubacteriales</taxon>
        <taxon>Desulfitobacteriaceae</taxon>
        <taxon>Desulfitobacterium</taxon>
    </lineage>
</organism>
<dbReference type="InterPro" id="IPR017900">
    <property type="entry name" value="4Fe4S_Fe_S_CS"/>
</dbReference>
<dbReference type="STRING" id="871963.Desdi_3346"/>
<keyword evidence="7" id="KW-1185">Reference proteome</keyword>
<dbReference type="PANTHER" id="PTHR43122">
    <property type="entry name" value="FERREDOXIN SUBUNIT OF PYRUVATE:FLAVODOXIN OXIDOREDUCTASE-RELATED"/>
    <property type="match status" value="1"/>
</dbReference>
<keyword evidence="3" id="KW-0411">Iron-sulfur</keyword>
<dbReference type="Proteomes" id="UP000010797">
    <property type="component" value="Chromosome"/>
</dbReference>
<dbReference type="PANTHER" id="PTHR43122:SF1">
    <property type="entry name" value="IRON-SULFUR-BINDING PROTEIN"/>
    <property type="match status" value="1"/>
</dbReference>
<name>L0FCR1_DESDL</name>
<dbReference type="GO" id="GO:0046872">
    <property type="term" value="F:metal ion binding"/>
    <property type="evidence" value="ECO:0007669"/>
    <property type="project" value="UniProtKB-KW"/>
</dbReference>
<keyword evidence="1" id="KW-0479">Metal-binding</keyword>